<evidence type="ECO:0000256" key="11">
    <source>
        <dbReference type="RuleBase" id="RU003783"/>
    </source>
</evidence>
<evidence type="ECO:0000256" key="2">
    <source>
        <dbReference type="ARBA" id="ARBA00003213"/>
    </source>
</evidence>
<keyword evidence="5 10" id="KW-0819">tRNA processing</keyword>
<evidence type="ECO:0000256" key="3">
    <source>
        <dbReference type="ARBA" id="ARBA00005842"/>
    </source>
</evidence>
<sequence length="322" mass="36139">MSFPEKPLLVIVGPTAVGKTATAIALAKRLDGEIISADSRYFYRGMDIGTAKPTLEERDGVPHYLIDVAEPGDTWSLALFKSAAEEKIANVQQRGKLPILVGGTGQYVRAVIEGWSIPEQEPDTRLREAVTDWGEEIGAEGLHRRLAVVDPEAARQIDYHNQRRTVRALEVIFNTGRRFSDQRTKSSSPYSLFLLGLNLERPLLYQRIDARIESMLIAGLVEETRALLAKGLSPDLPAMSAIGYREVTGYLQGHYDLDEAVRLIKRNTRIFVRRQANWFKESDEKIHWFHATQTTVDEMVAAINQASNWLALQGDNDPQEVI</sequence>
<evidence type="ECO:0000256" key="7">
    <source>
        <dbReference type="ARBA" id="ARBA00022840"/>
    </source>
</evidence>
<comment type="similarity">
    <text evidence="3 10 13">Belongs to the IPP transferase family.</text>
</comment>
<dbReference type="InterPro" id="IPR018022">
    <property type="entry name" value="IPT"/>
</dbReference>
<evidence type="ECO:0000256" key="12">
    <source>
        <dbReference type="RuleBase" id="RU003784"/>
    </source>
</evidence>
<dbReference type="NCBIfam" id="TIGR00174">
    <property type="entry name" value="miaA"/>
    <property type="match status" value="1"/>
</dbReference>
<dbReference type="GO" id="GO:0005524">
    <property type="term" value="F:ATP binding"/>
    <property type="evidence" value="ECO:0007669"/>
    <property type="project" value="UniProtKB-UniRule"/>
</dbReference>
<evidence type="ECO:0000256" key="4">
    <source>
        <dbReference type="ARBA" id="ARBA00022679"/>
    </source>
</evidence>
<gene>
    <name evidence="10" type="primary">miaA</name>
    <name evidence="14" type="ORF">ADN00_15210</name>
</gene>
<evidence type="ECO:0000256" key="10">
    <source>
        <dbReference type="HAMAP-Rule" id="MF_00185"/>
    </source>
</evidence>
<name>A0A0P6WSY9_9CHLR</name>
<feature type="site" description="Interaction with substrate tRNA" evidence="10">
    <location>
        <position position="127"/>
    </location>
</feature>
<dbReference type="Pfam" id="PF01715">
    <property type="entry name" value="IPPT"/>
    <property type="match status" value="1"/>
</dbReference>
<keyword evidence="8 10" id="KW-0460">Magnesium</keyword>
<dbReference type="STRING" id="1134406.ADN00_15210"/>
<proteinExistence type="inferred from homology"/>
<dbReference type="AlphaFoldDB" id="A0A0P6WSY9"/>
<evidence type="ECO:0000256" key="6">
    <source>
        <dbReference type="ARBA" id="ARBA00022741"/>
    </source>
</evidence>
<dbReference type="Gene3D" id="3.40.50.300">
    <property type="entry name" value="P-loop containing nucleotide triphosphate hydrolases"/>
    <property type="match status" value="1"/>
</dbReference>
<feature type="region of interest" description="Interaction with substrate tRNA" evidence="10">
    <location>
        <begin position="38"/>
        <end position="41"/>
    </location>
</feature>
<dbReference type="GO" id="GO:0052381">
    <property type="term" value="F:tRNA dimethylallyltransferase activity"/>
    <property type="evidence" value="ECO:0007669"/>
    <property type="project" value="UniProtKB-UniRule"/>
</dbReference>
<feature type="binding site" evidence="10">
    <location>
        <begin position="15"/>
        <end position="20"/>
    </location>
    <ligand>
        <name>substrate</name>
    </ligand>
</feature>
<accession>A0A0P6WSY9</accession>
<comment type="subunit">
    <text evidence="10">Monomer.</text>
</comment>
<comment type="cofactor">
    <cofactor evidence="1 10">
        <name>Mg(2+)</name>
        <dbReference type="ChEBI" id="CHEBI:18420"/>
    </cofactor>
</comment>
<keyword evidence="15" id="KW-1185">Reference proteome</keyword>
<keyword evidence="4 10" id="KW-0808">Transferase</keyword>
<comment type="caution">
    <text evidence="10">Lacks conserved residue(s) required for the propagation of feature annotation.</text>
</comment>
<dbReference type="Proteomes" id="UP000050417">
    <property type="component" value="Unassembled WGS sequence"/>
</dbReference>
<dbReference type="InterPro" id="IPR039657">
    <property type="entry name" value="Dimethylallyltransferase"/>
</dbReference>
<dbReference type="RefSeq" id="WP_075063890.1">
    <property type="nucleotide sequence ID" value="NZ_LGCL01000039.1"/>
</dbReference>
<evidence type="ECO:0000313" key="15">
    <source>
        <dbReference type="Proteomes" id="UP000050417"/>
    </source>
</evidence>
<evidence type="ECO:0000313" key="14">
    <source>
        <dbReference type="EMBL" id="KPL72179.1"/>
    </source>
</evidence>
<dbReference type="PANTHER" id="PTHR11088">
    <property type="entry name" value="TRNA DIMETHYLALLYLTRANSFERASE"/>
    <property type="match status" value="1"/>
</dbReference>
<dbReference type="PATRIC" id="fig|1134406.4.peg.744"/>
<dbReference type="InterPro" id="IPR027417">
    <property type="entry name" value="P-loop_NTPase"/>
</dbReference>
<dbReference type="OrthoDB" id="9776390at2"/>
<reference evidence="14 15" key="1">
    <citation type="submission" date="2015-07" db="EMBL/GenBank/DDBJ databases">
        <title>Genome sequence of Ornatilinea apprima DSM 23815.</title>
        <authorList>
            <person name="Hemp J."/>
            <person name="Ward L.M."/>
            <person name="Pace L.A."/>
            <person name="Fischer W.W."/>
        </authorList>
    </citation>
    <scope>NUCLEOTIDE SEQUENCE [LARGE SCALE GENOMIC DNA]</scope>
    <source>
        <strain evidence="14 15">P3M-1</strain>
    </source>
</reference>
<dbReference type="PANTHER" id="PTHR11088:SF60">
    <property type="entry name" value="TRNA DIMETHYLALLYLTRANSFERASE"/>
    <property type="match status" value="1"/>
</dbReference>
<keyword evidence="6 10" id="KW-0547">Nucleotide-binding</keyword>
<keyword evidence="7 10" id="KW-0067">ATP-binding</keyword>
<comment type="function">
    <text evidence="2 10 12">Catalyzes the transfer of a dimethylallyl group onto the adenine at position 37 in tRNAs that read codons beginning with uridine, leading to the formation of N6-(dimethylallyl)adenosine (i(6)A).</text>
</comment>
<feature type="binding site" evidence="10">
    <location>
        <begin position="13"/>
        <end position="20"/>
    </location>
    <ligand>
        <name>ATP</name>
        <dbReference type="ChEBI" id="CHEBI:30616"/>
    </ligand>
</feature>
<evidence type="ECO:0000256" key="13">
    <source>
        <dbReference type="RuleBase" id="RU003785"/>
    </source>
</evidence>
<dbReference type="Gene3D" id="1.10.20.140">
    <property type="match status" value="1"/>
</dbReference>
<feature type="site" description="Interaction with substrate tRNA" evidence="10">
    <location>
        <position position="104"/>
    </location>
</feature>
<dbReference type="GO" id="GO:0006400">
    <property type="term" value="P:tRNA modification"/>
    <property type="evidence" value="ECO:0007669"/>
    <property type="project" value="TreeGrafter"/>
</dbReference>
<dbReference type="EC" id="2.5.1.75" evidence="10"/>
<evidence type="ECO:0000256" key="1">
    <source>
        <dbReference type="ARBA" id="ARBA00001946"/>
    </source>
</evidence>
<comment type="catalytic activity">
    <reaction evidence="9 10 11">
        <text>adenosine(37) in tRNA + dimethylallyl diphosphate = N(6)-dimethylallyladenosine(37) in tRNA + diphosphate</text>
        <dbReference type="Rhea" id="RHEA:26482"/>
        <dbReference type="Rhea" id="RHEA-COMP:10162"/>
        <dbReference type="Rhea" id="RHEA-COMP:10375"/>
        <dbReference type="ChEBI" id="CHEBI:33019"/>
        <dbReference type="ChEBI" id="CHEBI:57623"/>
        <dbReference type="ChEBI" id="CHEBI:74411"/>
        <dbReference type="ChEBI" id="CHEBI:74415"/>
        <dbReference type="EC" id="2.5.1.75"/>
    </reaction>
</comment>
<evidence type="ECO:0000256" key="8">
    <source>
        <dbReference type="ARBA" id="ARBA00022842"/>
    </source>
</evidence>
<dbReference type="SUPFAM" id="SSF52540">
    <property type="entry name" value="P-loop containing nucleoside triphosphate hydrolases"/>
    <property type="match status" value="2"/>
</dbReference>
<dbReference type="EMBL" id="LGCL01000039">
    <property type="protein sequence ID" value="KPL72179.1"/>
    <property type="molecule type" value="Genomic_DNA"/>
</dbReference>
<comment type="caution">
    <text evidence="14">The sequence shown here is derived from an EMBL/GenBank/DDBJ whole genome shotgun (WGS) entry which is preliminary data.</text>
</comment>
<dbReference type="HAMAP" id="MF_00185">
    <property type="entry name" value="IPP_trans"/>
    <property type="match status" value="1"/>
</dbReference>
<protein>
    <recommendedName>
        <fullName evidence="10">tRNA dimethylallyltransferase</fullName>
        <ecNumber evidence="10">2.5.1.75</ecNumber>
    </recommendedName>
    <alternativeName>
        <fullName evidence="10">Dimethylallyl diphosphate:tRNA dimethylallyltransferase</fullName>
        <shortName evidence="10">DMAPP:tRNA dimethylallyltransferase</shortName>
        <shortName evidence="10">DMATase</shortName>
    </alternativeName>
    <alternativeName>
        <fullName evidence="10">Isopentenyl-diphosphate:tRNA isopentenyltransferase</fullName>
        <shortName evidence="10">IPP transferase</shortName>
        <shortName evidence="10">IPPT</shortName>
        <shortName evidence="10">IPTase</shortName>
    </alternativeName>
</protein>
<evidence type="ECO:0000256" key="9">
    <source>
        <dbReference type="ARBA" id="ARBA00049563"/>
    </source>
</evidence>
<organism evidence="14 15">
    <name type="scientific">Ornatilinea apprima</name>
    <dbReference type="NCBI Taxonomy" id="1134406"/>
    <lineage>
        <taxon>Bacteria</taxon>
        <taxon>Bacillati</taxon>
        <taxon>Chloroflexota</taxon>
        <taxon>Anaerolineae</taxon>
        <taxon>Anaerolineales</taxon>
        <taxon>Anaerolineaceae</taxon>
        <taxon>Ornatilinea</taxon>
    </lineage>
</organism>
<evidence type="ECO:0000256" key="5">
    <source>
        <dbReference type="ARBA" id="ARBA00022694"/>
    </source>
</evidence>